<dbReference type="Pfam" id="PF19765">
    <property type="entry name" value="DUF6252"/>
    <property type="match status" value="1"/>
</dbReference>
<dbReference type="InterPro" id="IPR046219">
    <property type="entry name" value="DUF6252"/>
</dbReference>
<keyword evidence="2" id="KW-1185">Reference proteome</keyword>
<sequence length="157" mass="17194">MKKLFSLIVVLLTLSSCQEEVKFNNDPGFQAFRDDVLFKGLDVKAYKSTSGALRIVALAQGEEVVLRTTSTDVGLYPLGTSVSKVATYTNSFDGNEVFYTTGIDIGNGLIEITESANNTVTGKFKFNAENTLNNPFGNELVNFQYGAFYKLPLIPEP</sequence>
<dbReference type="EMBL" id="JRHH01000005">
    <property type="protein sequence ID" value="KGD67303.1"/>
    <property type="molecule type" value="Genomic_DNA"/>
</dbReference>
<evidence type="ECO:0000313" key="2">
    <source>
        <dbReference type="Proteomes" id="UP000029554"/>
    </source>
</evidence>
<dbReference type="STRING" id="1453498.LG45_13865"/>
<comment type="caution">
    <text evidence="1">The sequence shown here is derived from an EMBL/GenBank/DDBJ whole genome shotgun (WGS) entry which is preliminary data.</text>
</comment>
<name>A0A095TY57_9FLAO</name>
<dbReference type="Proteomes" id="UP000029554">
    <property type="component" value="Unassembled WGS sequence"/>
</dbReference>
<proteinExistence type="predicted"/>
<organism evidence="1 2">
    <name type="scientific">Flavobacterium aquatile LMG 4008 = ATCC 11947</name>
    <dbReference type="NCBI Taxonomy" id="1453498"/>
    <lineage>
        <taxon>Bacteria</taxon>
        <taxon>Pseudomonadati</taxon>
        <taxon>Bacteroidota</taxon>
        <taxon>Flavobacteriia</taxon>
        <taxon>Flavobacteriales</taxon>
        <taxon>Flavobacteriaceae</taxon>
        <taxon>Flavobacterium</taxon>
    </lineage>
</organism>
<protein>
    <submittedName>
        <fullName evidence="1">Uncharacterized protein</fullName>
    </submittedName>
</protein>
<dbReference type="PROSITE" id="PS51257">
    <property type="entry name" value="PROKAR_LIPOPROTEIN"/>
    <property type="match status" value="1"/>
</dbReference>
<dbReference type="AlphaFoldDB" id="A0A095TY57"/>
<dbReference type="RefSeq" id="WP_035128027.1">
    <property type="nucleotide sequence ID" value="NZ_JRHH01000005.1"/>
</dbReference>
<accession>A0A095TY57</accession>
<evidence type="ECO:0000313" key="1">
    <source>
        <dbReference type="EMBL" id="KGD67303.1"/>
    </source>
</evidence>
<dbReference type="eggNOG" id="ENOG503284N">
    <property type="taxonomic scope" value="Bacteria"/>
</dbReference>
<dbReference type="OrthoDB" id="1448607at2"/>
<reference evidence="1 2" key="1">
    <citation type="submission" date="2014-09" db="EMBL/GenBank/DDBJ databases">
        <title>Whole Genome Shotgun of Flavobacterium aquatile LMG 4008.</title>
        <authorList>
            <person name="Gale A.N."/>
            <person name="Pipes S.E."/>
            <person name="Newman J.D."/>
        </authorList>
    </citation>
    <scope>NUCLEOTIDE SEQUENCE [LARGE SCALE GENOMIC DNA]</scope>
    <source>
        <strain evidence="1 2">LMG 4008</strain>
    </source>
</reference>
<gene>
    <name evidence="1" type="ORF">LG45_13865</name>
</gene>